<sequence>MIRTAPLRTQTAADTPPGVCTPRIPDWLRRAAKAPAFPNTEFAAGAALGALDMLVRGDMAAAQAWRCRLALRAAAISCQRVRRPEDETALRDALALTRPGDDVGPAGRILLAWRMLVSRPAGTLSGEDTLRAMIEACGYGAEGRIADLREMMLEAGEERHDAIAAAERLFLSVCRLFPEFETVIAPLLCDAVVARALGWSHAVPLFLLAGEAGAAQADPPMLRAMIARRYARAALDAVDLAITLERRAGQLLQVAPKLRAKGAQPVVQAFLEDDAVGSSSHFPGMSDRGLRRLYTRLVSLGAVRELTGRDSFRIYGL</sequence>
<keyword evidence="2" id="KW-1185">Reference proteome</keyword>
<evidence type="ECO:0000313" key="1">
    <source>
        <dbReference type="EMBL" id="MDV6227499.1"/>
    </source>
</evidence>
<gene>
    <name evidence="1" type="ORF">R2G56_14460</name>
</gene>
<proteinExistence type="predicted"/>
<dbReference type="EMBL" id="JAWLIP010000006">
    <property type="protein sequence ID" value="MDV6227499.1"/>
    <property type="molecule type" value="Genomic_DNA"/>
</dbReference>
<accession>A0ABU4AMQ6</accession>
<name>A0ABU4AMQ6_9HYPH</name>
<dbReference type="RefSeq" id="WP_317561753.1">
    <property type="nucleotide sequence ID" value="NZ_JAWLIP010000006.1"/>
</dbReference>
<organism evidence="1 2">
    <name type="scientific">Nitratireductor aquimarinus</name>
    <dbReference type="NCBI Taxonomy" id="889300"/>
    <lineage>
        <taxon>Bacteria</taxon>
        <taxon>Pseudomonadati</taxon>
        <taxon>Pseudomonadota</taxon>
        <taxon>Alphaproteobacteria</taxon>
        <taxon>Hyphomicrobiales</taxon>
        <taxon>Phyllobacteriaceae</taxon>
        <taxon>Nitratireductor</taxon>
    </lineage>
</organism>
<comment type="caution">
    <text evidence="1">The sequence shown here is derived from an EMBL/GenBank/DDBJ whole genome shotgun (WGS) entry which is preliminary data.</text>
</comment>
<reference evidence="1 2" key="1">
    <citation type="submission" date="2023-10" db="EMBL/GenBank/DDBJ databases">
        <authorList>
            <person name="Venkata Ramana C."/>
            <person name="Sasikala C."/>
            <person name="Dhurka M."/>
        </authorList>
    </citation>
    <scope>NUCLEOTIDE SEQUENCE [LARGE SCALE GENOMIC DNA]</scope>
    <source>
        <strain evidence="1 2">KCTC 32151</strain>
    </source>
</reference>
<dbReference type="Proteomes" id="UP001185659">
    <property type="component" value="Unassembled WGS sequence"/>
</dbReference>
<protein>
    <submittedName>
        <fullName evidence="1">DUF1403 family protein</fullName>
    </submittedName>
</protein>
<evidence type="ECO:0000313" key="2">
    <source>
        <dbReference type="Proteomes" id="UP001185659"/>
    </source>
</evidence>
<dbReference type="Pfam" id="PF07183">
    <property type="entry name" value="DUF1403"/>
    <property type="match status" value="1"/>
</dbReference>
<dbReference type="InterPro" id="IPR009843">
    <property type="entry name" value="DUF1403"/>
</dbReference>